<dbReference type="InterPro" id="IPR051082">
    <property type="entry name" value="Pentapeptide-BTB/POZ_domain"/>
</dbReference>
<comment type="caution">
    <text evidence="3">The sequence shown here is derived from an EMBL/GenBank/DDBJ whole genome shotgun (WGS) entry which is preliminary data.</text>
</comment>
<feature type="transmembrane region" description="Helical" evidence="2">
    <location>
        <begin position="92"/>
        <end position="114"/>
    </location>
</feature>
<evidence type="ECO:0000313" key="4">
    <source>
        <dbReference type="Proteomes" id="UP000624709"/>
    </source>
</evidence>
<accession>A0ABQ4BJ49</accession>
<evidence type="ECO:0000313" key="3">
    <source>
        <dbReference type="EMBL" id="GIE70316.1"/>
    </source>
</evidence>
<reference evidence="3 4" key="1">
    <citation type="submission" date="2021-01" db="EMBL/GenBank/DDBJ databases">
        <title>Whole genome shotgun sequence of Actinoplanes palleronii NBRC 14916.</title>
        <authorList>
            <person name="Komaki H."/>
            <person name="Tamura T."/>
        </authorList>
    </citation>
    <scope>NUCLEOTIDE SEQUENCE [LARGE SCALE GENOMIC DNA]</scope>
    <source>
        <strain evidence="3 4">NBRC 14916</strain>
    </source>
</reference>
<keyword evidence="4" id="KW-1185">Reference proteome</keyword>
<evidence type="ECO:0000256" key="2">
    <source>
        <dbReference type="SAM" id="Phobius"/>
    </source>
</evidence>
<protein>
    <recommendedName>
        <fullName evidence="5">Pentapeptide repeat protein</fullName>
    </recommendedName>
</protein>
<evidence type="ECO:0008006" key="5">
    <source>
        <dbReference type="Google" id="ProtNLM"/>
    </source>
</evidence>
<dbReference type="InterPro" id="IPR001646">
    <property type="entry name" value="5peptide_repeat"/>
</dbReference>
<keyword evidence="2" id="KW-0472">Membrane</keyword>
<keyword evidence="2" id="KW-0812">Transmembrane</keyword>
<dbReference type="SUPFAM" id="SSF141571">
    <property type="entry name" value="Pentapeptide repeat-like"/>
    <property type="match status" value="1"/>
</dbReference>
<feature type="region of interest" description="Disordered" evidence="1">
    <location>
        <begin position="1"/>
        <end position="60"/>
    </location>
</feature>
<name>A0ABQ4BJ49_9ACTN</name>
<dbReference type="Gene3D" id="2.160.20.80">
    <property type="entry name" value="E3 ubiquitin-protein ligase SopA"/>
    <property type="match status" value="1"/>
</dbReference>
<dbReference type="Proteomes" id="UP000624709">
    <property type="component" value="Unassembled WGS sequence"/>
</dbReference>
<sequence length="306" mass="30389">MQQNHDAWQDASVTEDPGPLPPDAAPPERTDHDPAATGNPAGRTAEGPGTAPTITPRTAGVPSDRRWFDGVLWLWPLVVLGLLALASQLFGAFGVTAAGIAAVATIVMVVGGATFERPTKVAVLAVSTGLIGVAFVGWQMKVLPDEPVRTAAAVASVRPSATPSSPAELVAMLNSGWGAGADLRSADLTGQSITNAALDGAHASGITLIRAILDGGSLAGADLSGAKMAGVQLRGADLRGAVLAGADLPKGILTDACLAGANLTGADLTGANLTGAVVSGVHIDGPAARAIIGWNTPSESGRAACG</sequence>
<organism evidence="3 4">
    <name type="scientific">Actinoplanes palleronii</name>
    <dbReference type="NCBI Taxonomy" id="113570"/>
    <lineage>
        <taxon>Bacteria</taxon>
        <taxon>Bacillati</taxon>
        <taxon>Actinomycetota</taxon>
        <taxon>Actinomycetes</taxon>
        <taxon>Micromonosporales</taxon>
        <taxon>Micromonosporaceae</taxon>
        <taxon>Actinoplanes</taxon>
    </lineage>
</organism>
<dbReference type="PANTHER" id="PTHR14136">
    <property type="entry name" value="BTB_POZ DOMAIN-CONTAINING PROTEIN KCTD9"/>
    <property type="match status" value="1"/>
</dbReference>
<dbReference type="Pfam" id="PF00805">
    <property type="entry name" value="Pentapeptide"/>
    <property type="match status" value="1"/>
</dbReference>
<keyword evidence="2" id="KW-1133">Transmembrane helix</keyword>
<proteinExistence type="predicted"/>
<dbReference type="PANTHER" id="PTHR14136:SF17">
    <property type="entry name" value="BTB_POZ DOMAIN-CONTAINING PROTEIN KCTD9"/>
    <property type="match status" value="1"/>
</dbReference>
<dbReference type="EMBL" id="BOMS01000102">
    <property type="protein sequence ID" value="GIE70316.1"/>
    <property type="molecule type" value="Genomic_DNA"/>
</dbReference>
<feature type="transmembrane region" description="Helical" evidence="2">
    <location>
        <begin position="67"/>
        <end position="86"/>
    </location>
</feature>
<feature type="transmembrane region" description="Helical" evidence="2">
    <location>
        <begin position="121"/>
        <end position="140"/>
    </location>
</feature>
<gene>
    <name evidence="3" type="ORF">Apa02nite_064240</name>
</gene>
<evidence type="ECO:0000256" key="1">
    <source>
        <dbReference type="SAM" id="MobiDB-lite"/>
    </source>
</evidence>